<keyword evidence="3" id="KW-0456">Lyase</keyword>
<evidence type="ECO:0000256" key="5">
    <source>
        <dbReference type="ARBA" id="ARBA00032523"/>
    </source>
</evidence>
<reference evidence="7 8" key="1">
    <citation type="journal article" date="2013" name="Mar. Genomics">
        <title>Expression of sulfatases in Rhodopirellula baltica and the diversity of sulfatases in the genus Rhodopirellula.</title>
        <authorList>
            <person name="Wegner C.E."/>
            <person name="Richter-Heitmann T."/>
            <person name="Klindworth A."/>
            <person name="Klockow C."/>
            <person name="Richter M."/>
            <person name="Achstetter T."/>
            <person name="Glockner F.O."/>
            <person name="Harder J."/>
        </authorList>
    </citation>
    <scope>NUCLEOTIDE SEQUENCE [LARGE SCALE GENOMIC DNA]</scope>
    <source>
        <strain evidence="7 8">SM41</strain>
    </source>
</reference>
<accession>M5U2J1</accession>
<comment type="function">
    <text evidence="1">Catalyzes the formation of 4-(hydroxymethyl)-2-furancarboxaldehyde phosphate (4-HFC-P) from two molecules of glyceraldehyde-3-P (GA-3-P).</text>
</comment>
<keyword evidence="4" id="KW-0704">Schiff base</keyword>
<comment type="caution">
    <text evidence="7">The sequence shown here is derived from an EMBL/GenBank/DDBJ whole genome shotgun (WGS) entry which is preliminary data.</text>
</comment>
<dbReference type="GO" id="GO:0016829">
    <property type="term" value="F:lyase activity"/>
    <property type="evidence" value="ECO:0007669"/>
    <property type="project" value="UniProtKB-KW"/>
</dbReference>
<name>M5U2J1_9BACT</name>
<dbReference type="Proteomes" id="UP000011885">
    <property type="component" value="Unassembled WGS sequence"/>
</dbReference>
<evidence type="ECO:0000256" key="2">
    <source>
        <dbReference type="ARBA" id="ARBA00012553"/>
    </source>
</evidence>
<organism evidence="7 8">
    <name type="scientific">Rhodopirellula sallentina SM41</name>
    <dbReference type="NCBI Taxonomy" id="1263870"/>
    <lineage>
        <taxon>Bacteria</taxon>
        <taxon>Pseudomonadati</taxon>
        <taxon>Planctomycetota</taxon>
        <taxon>Planctomycetia</taxon>
        <taxon>Pirellulales</taxon>
        <taxon>Pirellulaceae</taxon>
        <taxon>Rhodopirellula</taxon>
    </lineage>
</organism>
<evidence type="ECO:0000313" key="8">
    <source>
        <dbReference type="Proteomes" id="UP000011885"/>
    </source>
</evidence>
<evidence type="ECO:0000256" key="1">
    <source>
        <dbReference type="ARBA" id="ARBA00003810"/>
    </source>
</evidence>
<comment type="catalytic activity">
    <reaction evidence="6">
        <text>2 D-glyceraldehyde 3-phosphate = 4-(hydroxymethyl)-2-furancarboxaldehyde phosphate + phosphate + 2 H2O</text>
        <dbReference type="Rhea" id="RHEA:43536"/>
        <dbReference type="ChEBI" id="CHEBI:15377"/>
        <dbReference type="ChEBI" id="CHEBI:43474"/>
        <dbReference type="ChEBI" id="CHEBI:59776"/>
        <dbReference type="ChEBI" id="CHEBI:83407"/>
        <dbReference type="EC" id="4.2.3.153"/>
    </reaction>
</comment>
<evidence type="ECO:0000256" key="6">
    <source>
        <dbReference type="ARBA" id="ARBA00047628"/>
    </source>
</evidence>
<dbReference type="EMBL" id="ANOH01000204">
    <property type="protein sequence ID" value="EMI55677.1"/>
    <property type="molecule type" value="Genomic_DNA"/>
</dbReference>
<evidence type="ECO:0000313" key="7">
    <source>
        <dbReference type="EMBL" id="EMI55677.1"/>
    </source>
</evidence>
<dbReference type="InterPro" id="IPR007565">
    <property type="entry name" value="4HFCP_synth"/>
</dbReference>
<dbReference type="Pfam" id="PF04476">
    <property type="entry name" value="4HFCP_synth"/>
    <property type="match status" value="1"/>
</dbReference>
<gene>
    <name evidence="7" type="ORF">RSSM_02888</name>
</gene>
<evidence type="ECO:0000256" key="3">
    <source>
        <dbReference type="ARBA" id="ARBA00023239"/>
    </source>
</evidence>
<protein>
    <recommendedName>
        <fullName evidence="2">(5-formylfuran-3-yl)methyl phosphate synthase</fullName>
        <ecNumber evidence="2">4.2.3.153</ecNumber>
    </recommendedName>
    <alternativeName>
        <fullName evidence="5">4-(hydroxymethyl)-2-furancarboxaldehyde-phosphate synthase</fullName>
    </alternativeName>
</protein>
<evidence type="ECO:0000256" key="4">
    <source>
        <dbReference type="ARBA" id="ARBA00023270"/>
    </source>
</evidence>
<proteinExistence type="predicted"/>
<dbReference type="EC" id="4.2.3.153" evidence="2"/>
<dbReference type="AlphaFoldDB" id="M5U2J1"/>
<dbReference type="PATRIC" id="fig|1263870.3.peg.3068"/>
<sequence>MPVPVSQRACKVAPLHHAAEQRGPTSPADVRRLSPYNFRMPSSNTLSATPRPKLLVSVRNMHEAIQVADSGVDVIDFKEPKEGALAPVSPKIWHDAAAALSHHQLSAALGEKEDAASIAPEIPSTFRYAKVGPSGVRSRDCLRDLWDSVELPPGVELVPVSYADHLPANCLAPADVLETVITTGQKRLLLDTFVKSGESLTDHVPVEQLAALVQTAHQAGIWLALAGSIRLSQVTRLHRLGVTPDCWGVRGDICRPAFGEGVRRTGTIHARLLQAWVDAFKPSCDALTTAGSESRGPR</sequence>
<dbReference type="RefSeq" id="WP_008679304.1">
    <property type="nucleotide sequence ID" value="NZ_ANOH01000204.1"/>
</dbReference>
<keyword evidence="8" id="KW-1185">Reference proteome</keyword>